<organism evidence="2 3">
    <name type="scientific">Parasponia andersonii</name>
    <name type="common">Sponia andersonii</name>
    <dbReference type="NCBI Taxonomy" id="3476"/>
    <lineage>
        <taxon>Eukaryota</taxon>
        <taxon>Viridiplantae</taxon>
        <taxon>Streptophyta</taxon>
        <taxon>Embryophyta</taxon>
        <taxon>Tracheophyta</taxon>
        <taxon>Spermatophyta</taxon>
        <taxon>Magnoliopsida</taxon>
        <taxon>eudicotyledons</taxon>
        <taxon>Gunneridae</taxon>
        <taxon>Pentapetalae</taxon>
        <taxon>rosids</taxon>
        <taxon>fabids</taxon>
        <taxon>Rosales</taxon>
        <taxon>Cannabaceae</taxon>
        <taxon>Parasponia</taxon>
    </lineage>
</organism>
<dbReference type="AlphaFoldDB" id="A0A2P5AWI0"/>
<reference evidence="3" key="1">
    <citation type="submission" date="2016-06" db="EMBL/GenBank/DDBJ databases">
        <title>Parallel loss of symbiosis genes in relatives of nitrogen-fixing non-legume Parasponia.</title>
        <authorList>
            <person name="Van Velzen R."/>
            <person name="Holmer R."/>
            <person name="Bu F."/>
            <person name="Rutten L."/>
            <person name="Van Zeijl A."/>
            <person name="Liu W."/>
            <person name="Santuari L."/>
            <person name="Cao Q."/>
            <person name="Sharma T."/>
            <person name="Shen D."/>
            <person name="Roswanjaya Y."/>
            <person name="Wardhani T."/>
            <person name="Kalhor M.S."/>
            <person name="Jansen J."/>
            <person name="Van den Hoogen J."/>
            <person name="Gungor B."/>
            <person name="Hartog M."/>
            <person name="Hontelez J."/>
            <person name="Verver J."/>
            <person name="Yang W.-C."/>
            <person name="Schijlen E."/>
            <person name="Repin R."/>
            <person name="Schilthuizen M."/>
            <person name="Schranz E."/>
            <person name="Heidstra R."/>
            <person name="Miyata K."/>
            <person name="Fedorova E."/>
            <person name="Kohlen W."/>
            <person name="Bisseling T."/>
            <person name="Smit S."/>
            <person name="Geurts R."/>
        </authorList>
    </citation>
    <scope>NUCLEOTIDE SEQUENCE [LARGE SCALE GENOMIC DNA]</scope>
    <source>
        <strain evidence="3">cv. WU1-14</strain>
    </source>
</reference>
<proteinExistence type="predicted"/>
<dbReference type="EMBL" id="JXTB01000429">
    <property type="protein sequence ID" value="PON40923.1"/>
    <property type="molecule type" value="Genomic_DNA"/>
</dbReference>
<accession>A0A2P5AWI0</accession>
<comment type="caution">
    <text evidence="2">The sequence shown here is derived from an EMBL/GenBank/DDBJ whole genome shotgun (WGS) entry which is preliminary data.</text>
</comment>
<keyword evidence="3" id="KW-1185">Reference proteome</keyword>
<evidence type="ECO:0000313" key="3">
    <source>
        <dbReference type="Proteomes" id="UP000237105"/>
    </source>
</evidence>
<sequence>MHSASKGEFAMLLLNIFMVKDNLIALAALKSKSSQYLSLMLDFKSLLLLGFAESLLAIVIGLPFKALCNPD</sequence>
<dbReference type="Proteomes" id="UP000237105">
    <property type="component" value="Unassembled WGS sequence"/>
</dbReference>
<keyword evidence="1" id="KW-0472">Membrane</keyword>
<gene>
    <name evidence="2" type="ORF">PanWU01x14_293650</name>
</gene>
<evidence type="ECO:0000256" key="1">
    <source>
        <dbReference type="SAM" id="Phobius"/>
    </source>
</evidence>
<name>A0A2P5AWI0_PARAD</name>
<feature type="transmembrane region" description="Helical" evidence="1">
    <location>
        <begin position="41"/>
        <end position="64"/>
    </location>
</feature>
<protein>
    <submittedName>
        <fullName evidence="2">Uncharacterized protein</fullName>
    </submittedName>
</protein>
<keyword evidence="1" id="KW-1133">Transmembrane helix</keyword>
<keyword evidence="1" id="KW-0812">Transmembrane</keyword>
<evidence type="ECO:0000313" key="2">
    <source>
        <dbReference type="EMBL" id="PON40923.1"/>
    </source>
</evidence>